<accession>A0A0A3HNV6</accession>
<sequence length="75" mass="9031">MARLNDNLNFKLMKNQHRPLEMVTDGNRRFRGRTKHVGIDYVDLKGNNGRVTTILKDKIEYIDWKKQRNNEDKSW</sequence>
<dbReference type="Proteomes" id="UP000030408">
    <property type="component" value="Unassembled WGS sequence"/>
</dbReference>
<comment type="caution">
    <text evidence="1">The sequence shown here is derived from an EMBL/GenBank/DDBJ whole genome shotgun (WGS) entry which is preliminary data.</text>
</comment>
<reference evidence="1 2" key="1">
    <citation type="submission" date="2014-02" db="EMBL/GenBank/DDBJ databases">
        <title>Draft genome sequence of Lysinibacillus sinduriensis JCM 15800.</title>
        <authorList>
            <person name="Zhang F."/>
            <person name="Wang G."/>
            <person name="Zhang L."/>
        </authorList>
    </citation>
    <scope>NUCLEOTIDE SEQUENCE [LARGE SCALE GENOMIC DNA]</scope>
    <source>
        <strain evidence="1 2">JCM 15800</strain>
    </source>
</reference>
<evidence type="ECO:0000313" key="1">
    <source>
        <dbReference type="EMBL" id="KGR74241.1"/>
    </source>
</evidence>
<evidence type="ECO:0000313" key="2">
    <source>
        <dbReference type="Proteomes" id="UP000030408"/>
    </source>
</evidence>
<organism evidence="1 2">
    <name type="scientific">Ureibacillus sinduriensis BLB-1 = JCM 15800</name>
    <dbReference type="NCBI Taxonomy" id="1384057"/>
    <lineage>
        <taxon>Bacteria</taxon>
        <taxon>Bacillati</taxon>
        <taxon>Bacillota</taxon>
        <taxon>Bacilli</taxon>
        <taxon>Bacillales</taxon>
        <taxon>Caryophanaceae</taxon>
        <taxon>Ureibacillus</taxon>
    </lineage>
</organism>
<name>A0A0A3HNV6_9BACL</name>
<protein>
    <submittedName>
        <fullName evidence="1">Uncharacterized protein</fullName>
    </submittedName>
</protein>
<dbReference type="eggNOG" id="ENOG5030C9D">
    <property type="taxonomic scope" value="Bacteria"/>
</dbReference>
<proteinExistence type="predicted"/>
<keyword evidence="2" id="KW-1185">Reference proteome</keyword>
<dbReference type="EMBL" id="JPVO01000055">
    <property type="protein sequence ID" value="KGR74241.1"/>
    <property type="molecule type" value="Genomic_DNA"/>
</dbReference>
<dbReference type="STRING" id="1384057.CD33_19870"/>
<gene>
    <name evidence="1" type="ORF">CD33_19870</name>
</gene>
<dbReference type="AlphaFoldDB" id="A0A0A3HNV6"/>